<evidence type="ECO:0000256" key="13">
    <source>
        <dbReference type="ARBA" id="ARBA00023203"/>
    </source>
</evidence>
<dbReference type="Gene3D" id="1.20.120.720">
    <property type="entry name" value="Myosin VI head, motor domain, U50 subdomain"/>
    <property type="match status" value="1"/>
</dbReference>
<dbReference type="SMART" id="SM00015">
    <property type="entry name" value="IQ"/>
    <property type="match status" value="4"/>
</dbReference>
<dbReference type="GO" id="GO:0005524">
    <property type="term" value="F:ATP binding"/>
    <property type="evidence" value="ECO:0007669"/>
    <property type="project" value="UniProtKB-UniRule"/>
</dbReference>
<dbReference type="Pfam" id="PF00063">
    <property type="entry name" value="Myosin_head"/>
    <property type="match status" value="2"/>
</dbReference>
<evidence type="ECO:0000256" key="1">
    <source>
        <dbReference type="ARBA" id="ARBA00004496"/>
    </source>
</evidence>
<dbReference type="Gene3D" id="6.20.240.20">
    <property type="match status" value="1"/>
</dbReference>
<evidence type="ECO:0000313" key="21">
    <source>
        <dbReference type="Proteomes" id="UP000515163"/>
    </source>
</evidence>
<evidence type="ECO:0000313" key="22">
    <source>
        <dbReference type="RefSeq" id="XP_031570489.1"/>
    </source>
</evidence>
<keyword evidence="7" id="KW-0863">Zinc-finger</keyword>
<evidence type="ECO:0000256" key="9">
    <source>
        <dbReference type="ARBA" id="ARBA00022840"/>
    </source>
</evidence>
<evidence type="ECO:0000256" key="8">
    <source>
        <dbReference type="ARBA" id="ARBA00022833"/>
    </source>
</evidence>
<keyword evidence="8" id="KW-0862">Zinc</keyword>
<dbReference type="SUPFAM" id="SSF52540">
    <property type="entry name" value="P-loop containing nucleoside triphosphate hydrolases"/>
    <property type="match status" value="1"/>
</dbReference>
<comment type="similarity">
    <text evidence="2 14">Belongs to the TRAFAC class myosin-kinesin ATPase superfamily. Myosin family.</text>
</comment>
<feature type="region of interest" description="Disordered" evidence="16">
    <location>
        <begin position="1129"/>
        <end position="1158"/>
    </location>
</feature>
<dbReference type="PANTHER" id="PTHR46184:SF5">
    <property type="entry name" value="UNCONVENTIONAL MYOSIN-IXA-LIKE"/>
    <property type="match status" value="1"/>
</dbReference>
<dbReference type="GO" id="GO:0051015">
    <property type="term" value="F:actin filament binding"/>
    <property type="evidence" value="ECO:0007669"/>
    <property type="project" value="TreeGrafter"/>
</dbReference>
<dbReference type="InParanoid" id="A0A6P8ITX5"/>
<evidence type="ECO:0000259" key="19">
    <source>
        <dbReference type="PROSITE" id="PS50238"/>
    </source>
</evidence>
<dbReference type="GO" id="GO:0000146">
    <property type="term" value="F:microfilament motor activity"/>
    <property type="evidence" value="ECO:0007669"/>
    <property type="project" value="InterPro"/>
</dbReference>
<dbReference type="PROSITE" id="PS50081">
    <property type="entry name" value="ZF_DAG_PE_2"/>
    <property type="match status" value="1"/>
</dbReference>
<dbReference type="CDD" id="cd20818">
    <property type="entry name" value="C1_Myosin-IX"/>
    <property type="match status" value="1"/>
</dbReference>
<evidence type="ECO:0000256" key="2">
    <source>
        <dbReference type="ARBA" id="ARBA00008314"/>
    </source>
</evidence>
<keyword evidence="21" id="KW-1185">Reference proteome</keyword>
<dbReference type="SUPFAM" id="SSF48350">
    <property type="entry name" value="GTPase activation domain, GAP"/>
    <property type="match status" value="1"/>
</dbReference>
<accession>A0A6P8ITX5</accession>
<dbReference type="GO" id="GO:0005737">
    <property type="term" value="C:cytoplasm"/>
    <property type="evidence" value="ECO:0007669"/>
    <property type="project" value="UniProtKB-SubCell"/>
</dbReference>
<dbReference type="PROSITE" id="PS00479">
    <property type="entry name" value="ZF_DAG_PE_1"/>
    <property type="match status" value="1"/>
</dbReference>
<dbReference type="PRINTS" id="PR00193">
    <property type="entry name" value="MYOSINHEAVY"/>
</dbReference>
<feature type="region of interest" description="Disordered" evidence="16">
    <location>
        <begin position="1817"/>
        <end position="1847"/>
    </location>
</feature>
<dbReference type="InterPro" id="IPR000159">
    <property type="entry name" value="RA_dom"/>
</dbReference>
<feature type="compositionally biased region" description="Basic and acidic residues" evidence="16">
    <location>
        <begin position="1295"/>
        <end position="1312"/>
    </location>
</feature>
<evidence type="ECO:0000259" key="18">
    <source>
        <dbReference type="PROSITE" id="PS50200"/>
    </source>
</evidence>
<dbReference type="GO" id="GO:0035556">
    <property type="term" value="P:intracellular signal transduction"/>
    <property type="evidence" value="ECO:0007669"/>
    <property type="project" value="InterPro"/>
</dbReference>
<protein>
    <submittedName>
        <fullName evidence="22">Unconventional myosin-IXa-like</fullName>
    </submittedName>
</protein>
<evidence type="ECO:0000256" key="3">
    <source>
        <dbReference type="ARBA" id="ARBA00022468"/>
    </source>
</evidence>
<feature type="compositionally biased region" description="Acidic residues" evidence="16">
    <location>
        <begin position="1824"/>
        <end position="1847"/>
    </location>
</feature>
<dbReference type="FunFam" id="3.40.850.10:FF:000008">
    <property type="entry name" value="Putative unconventional myosin-IXa"/>
    <property type="match status" value="1"/>
</dbReference>
<dbReference type="InterPro" id="IPR029071">
    <property type="entry name" value="Ubiquitin-like_domsf"/>
</dbReference>
<dbReference type="SMART" id="SM00314">
    <property type="entry name" value="RA"/>
    <property type="match status" value="1"/>
</dbReference>
<dbReference type="GO" id="GO:0005884">
    <property type="term" value="C:actin filament"/>
    <property type="evidence" value="ECO:0007669"/>
    <property type="project" value="TreeGrafter"/>
</dbReference>
<dbReference type="Pfam" id="PF00612">
    <property type="entry name" value="IQ"/>
    <property type="match status" value="4"/>
</dbReference>
<evidence type="ECO:0000256" key="15">
    <source>
        <dbReference type="SAM" id="Coils"/>
    </source>
</evidence>
<dbReference type="Gene3D" id="3.40.850.10">
    <property type="entry name" value="Kinesin motor domain"/>
    <property type="match status" value="2"/>
</dbReference>
<feature type="binding site" evidence="14">
    <location>
        <begin position="235"/>
        <end position="242"/>
    </location>
    <ligand>
        <name>ATP</name>
        <dbReference type="ChEBI" id="CHEBI:30616"/>
    </ligand>
</feature>
<dbReference type="FunCoup" id="A0A6P8ITX5">
    <property type="interactions" value="1556"/>
</dbReference>
<dbReference type="GO" id="GO:0005096">
    <property type="term" value="F:GTPase activator activity"/>
    <property type="evidence" value="ECO:0007669"/>
    <property type="project" value="UniProtKB-KW"/>
</dbReference>
<feature type="region of interest" description="Disordered" evidence="16">
    <location>
        <begin position="1199"/>
        <end position="1229"/>
    </location>
</feature>
<dbReference type="SUPFAM" id="SSF54236">
    <property type="entry name" value="Ubiquitin-like"/>
    <property type="match status" value="1"/>
</dbReference>
<keyword evidence="11 14" id="KW-0518">Myosin</keyword>
<dbReference type="SMART" id="SM00242">
    <property type="entry name" value="MYSc"/>
    <property type="match status" value="1"/>
</dbReference>
<dbReference type="InterPro" id="IPR027417">
    <property type="entry name" value="P-loop_NTPase"/>
</dbReference>
<evidence type="ECO:0000256" key="7">
    <source>
        <dbReference type="ARBA" id="ARBA00022771"/>
    </source>
</evidence>
<evidence type="ECO:0000256" key="14">
    <source>
        <dbReference type="PROSITE-ProRule" id="PRU00782"/>
    </source>
</evidence>
<feature type="compositionally biased region" description="Low complexity" evidence="16">
    <location>
        <begin position="1245"/>
        <end position="1261"/>
    </location>
</feature>
<dbReference type="Gene3D" id="1.10.555.10">
    <property type="entry name" value="Rho GTPase activation protein"/>
    <property type="match status" value="1"/>
</dbReference>
<gene>
    <name evidence="22" type="primary">LOC116304838</name>
</gene>
<evidence type="ECO:0000259" key="17">
    <source>
        <dbReference type="PROSITE" id="PS50081"/>
    </source>
</evidence>
<evidence type="ECO:0000256" key="10">
    <source>
        <dbReference type="ARBA" id="ARBA00023054"/>
    </source>
</evidence>
<keyword evidence="5" id="KW-0479">Metal-binding</keyword>
<feature type="compositionally biased region" description="Basic residues" evidence="16">
    <location>
        <begin position="1267"/>
        <end position="1282"/>
    </location>
</feature>
<dbReference type="FunFam" id="1.10.10.820:FF:000001">
    <property type="entry name" value="Myosin heavy chain"/>
    <property type="match status" value="1"/>
</dbReference>
<dbReference type="InterPro" id="IPR046987">
    <property type="entry name" value="Myo9"/>
</dbReference>
<keyword evidence="9 14" id="KW-0067">ATP-binding</keyword>
<name>A0A6P8ITX5_ACTTE</name>
<sequence>MNIGSQHVLRIFPGLLSPTVQSTAISVGEFVTSQEAIQVCLSKLSISECSENFELVEVCYRNSVLEHESEKVLQDSDFPIQLIKDWENLTPSARTSYRLFIREKKPPDSVESKVEPLRQNWMDCHESIRTMPNFQFDLESRLDDDDLCELPNLDEGMLLKHLQERFEEGRIYTYVGEILLSVNPFRFFPIYNPKFITAYNNKNLGTLPPHIFAIADISFHRMLKEKKNQCIVISGESGSGKTESTKLIVHHLTALSRKSQATTIEKTVLGVGPVLEAFGNAKTAYNNNSSRFGKFTQIKFREDGVVSGAELRKYLLEKSRIVSQAPEERNYHVFYYLLAGAPPELKEALYLTDPQDYYYLNQSKCYTIEGIDECYEYLRLKQSMDMVGFSTDVQERIFKALSAVLHIGNIRFVQKPGDEETVEVQNIHILKIISDLLMVTEEKLIDVLTTRKQVTRGEQFIVPYKYQEALATRDAMAKALYGALFDWIVLQVNHVLVIKQQRHKEWCSIGVLDIFGFEDFLYNSFEQLCINFANEKLQYYFNQHIFRLEQDEYNSEGILWRNVEFVDNYGCIELISGRPTGIMPLIDEESSFPGATKFSLLNKINKTHSANQYYELSLINPSFMVKHYAGNVEYQITGFLDKNRDLMRPDILSILKSSNLKFIRELIGADPMAVYRWSVLRAFFKAVHAFIVSGRMFRTNGKASERTAARRRKASSKSFRMKLLNEEEQTIPYGESASLFRKASKVIRRIQSNKSASPSKNFVSKIRQGLETKRDMSMRTYDYMYKTQRGKAAPKNPPTVSAQFQSSLNRLMEILGEAQPFFVRCIRSNAEKAPLKFDCDVVQRQLRYTGMLETVRIRRLGYQWRFHLDEFVKRYSLLFPHVINDPKKEIASVLKSLKLDPNEYQIGTSKIFLRESQHRILQDNLHQVFIGKVCTIQRWTRGVLQRKHFVRQRSAAITIQAHVRGHLVRADLSHRVYSATKVQAVWRGYHAQVTYRRTVKMILIQTYVRGYLARKRYQALLLRKREEEEEEEKRKQMALLAEVKKRPRIGDIDSRRLVRSISDPSDYDKLKKTIMEDIKVPPPKTPTLKITTEDEHLEPNDFVASRVKDLSKRFERELVLFSPEDIRRRTASDPAAQRRVRSLPRPTPLTIKTERADEEKSEVPDVVKLNTVYSPTQLMELNTSTVDISCTAFPRRMTSRIRRSLSTKSKTKLGQRMSTSDIPDERPLTQYSMDDDILADLKQGSTSTETLPSLTSLSSSSGDVRKSKGRSLFRRKNRNSFRRKSEPGLAKNSVKKQEKHEKSEKNEIKQSRSTEDLLNALKQTKIVSTISKSAITSNKQLKPTDKKVARGAADLGALESFLTHKISLMNQEQNIRDTIVDRVFKKALHEFHTFLISERSLIINHGKNVSLKYEEMTSKFETILGKIIKTERIDVTFPVIMGVNAFNGVLDEYFDTRAQALVKAEKSRAPKQNLKKRKRKSDVVVHNNHKFAVAQFSIPTFCEHCNSLIWVLEKGMVCQDCRFTCHKKCHLKSTLFCVRNTQKTKMNSKRNSVFGGELSEMTSEECLIPIVVEKMVQDIEFRGLYAEGIYRKSPNAATVRALKNAIVSNGIEEVDLTAYSVHVVASVLKLFFRQLASPVFTDSVYYEFIRCSELSDEKVQLETLCALVEKLPRVNKEMFERLIFHLARIADNEESNLMHPNALSIIWAPCIMRTPSSLGPLESLQHVPKQTQCLETLIVSQVMKIRSTLSDIRVLDKAADTTTKRLSMLNLHEEEEDLVEQDLTEGNEVKSLLTQQLEALQQQRDVLTVNLTQLKPKRHKEAGDSGEDAASDDNITDDELDLEPLENNEECAVTFELPAAPAALNHLTKRRAQLQANKRLPTRSKLR</sequence>
<comment type="subcellular location">
    <subcellularLocation>
        <location evidence="1">Cytoplasm</location>
    </subcellularLocation>
</comment>
<dbReference type="Pfam" id="PF00620">
    <property type="entry name" value="RhoGAP"/>
    <property type="match status" value="1"/>
</dbReference>
<dbReference type="GeneID" id="116304838"/>
<evidence type="ECO:0000256" key="5">
    <source>
        <dbReference type="ARBA" id="ARBA00022723"/>
    </source>
</evidence>
<feature type="compositionally biased region" description="Basic residues" evidence="16">
    <location>
        <begin position="1199"/>
        <end position="1213"/>
    </location>
</feature>
<dbReference type="Gene3D" id="3.30.60.20">
    <property type="match status" value="1"/>
</dbReference>
<dbReference type="PROSITE" id="PS50200">
    <property type="entry name" value="RA"/>
    <property type="match status" value="1"/>
</dbReference>
<dbReference type="Gene3D" id="1.10.10.820">
    <property type="match status" value="1"/>
</dbReference>
<feature type="coiled-coil region" evidence="15">
    <location>
        <begin position="1014"/>
        <end position="1046"/>
    </location>
</feature>
<dbReference type="PROSITE" id="PS50238">
    <property type="entry name" value="RHOGAP"/>
    <property type="match status" value="1"/>
</dbReference>
<dbReference type="Gene3D" id="3.10.20.90">
    <property type="entry name" value="Phosphatidylinositol 3-kinase Catalytic Subunit, Chain A, domain 1"/>
    <property type="match status" value="1"/>
</dbReference>
<feature type="coiled-coil region" evidence="15">
    <location>
        <begin position="1783"/>
        <end position="1810"/>
    </location>
</feature>
<keyword evidence="6 14" id="KW-0547">Nucleotide-binding</keyword>
<dbReference type="InterPro" id="IPR000198">
    <property type="entry name" value="RhoGAP_dom"/>
</dbReference>
<feature type="domain" description="Myosin motor" evidence="20">
    <location>
        <begin position="142"/>
        <end position="926"/>
    </location>
</feature>
<proteinExistence type="inferred from homology"/>
<dbReference type="Proteomes" id="UP000515163">
    <property type="component" value="Unplaced"/>
</dbReference>
<dbReference type="InterPro" id="IPR002219">
    <property type="entry name" value="PKC_DAG/PE"/>
</dbReference>
<evidence type="ECO:0000256" key="11">
    <source>
        <dbReference type="ARBA" id="ARBA00023123"/>
    </source>
</evidence>
<dbReference type="InterPro" id="IPR036961">
    <property type="entry name" value="Kinesin_motor_dom_sf"/>
</dbReference>
<dbReference type="SUPFAM" id="SSF57889">
    <property type="entry name" value="Cysteine-rich domain"/>
    <property type="match status" value="1"/>
</dbReference>
<dbReference type="OrthoDB" id="312459at2759"/>
<feature type="region of interest" description="Disordered" evidence="16">
    <location>
        <begin position="1244"/>
        <end position="1312"/>
    </location>
</feature>
<dbReference type="PROSITE" id="PS51456">
    <property type="entry name" value="MYOSIN_MOTOR"/>
    <property type="match status" value="1"/>
</dbReference>
<dbReference type="SMART" id="SM00324">
    <property type="entry name" value="RhoGAP"/>
    <property type="match status" value="1"/>
</dbReference>
<keyword evidence="4" id="KW-0963">Cytoplasm</keyword>
<keyword evidence="10 15" id="KW-0175">Coiled coil</keyword>
<dbReference type="InterPro" id="IPR008936">
    <property type="entry name" value="Rho_GTPase_activation_prot"/>
</dbReference>
<dbReference type="PANTHER" id="PTHR46184">
    <property type="entry name" value="UNCONVENTIONAL MYOSIN-IXB-LIKE PROTEIN"/>
    <property type="match status" value="1"/>
</dbReference>
<dbReference type="RefSeq" id="XP_031570489.1">
    <property type="nucleotide sequence ID" value="XM_031714629.1"/>
</dbReference>
<dbReference type="KEGG" id="aten:116304838"/>
<dbReference type="InterPro" id="IPR046349">
    <property type="entry name" value="C1-like_sf"/>
</dbReference>
<feature type="domain" description="Rho-GAP" evidence="19">
    <location>
        <begin position="1556"/>
        <end position="1745"/>
    </location>
</feature>
<feature type="region of interest" description="Actin-binding" evidence="14">
    <location>
        <begin position="808"/>
        <end position="830"/>
    </location>
</feature>
<dbReference type="Gene3D" id="1.20.5.190">
    <property type="match status" value="2"/>
</dbReference>
<organism evidence="21 22">
    <name type="scientific">Actinia tenebrosa</name>
    <name type="common">Australian red waratah sea anemone</name>
    <dbReference type="NCBI Taxonomy" id="6105"/>
    <lineage>
        <taxon>Eukaryota</taxon>
        <taxon>Metazoa</taxon>
        <taxon>Cnidaria</taxon>
        <taxon>Anthozoa</taxon>
        <taxon>Hexacorallia</taxon>
        <taxon>Actiniaria</taxon>
        <taxon>Actiniidae</taxon>
        <taxon>Actinia</taxon>
    </lineage>
</organism>
<evidence type="ECO:0000256" key="6">
    <source>
        <dbReference type="ARBA" id="ARBA00022741"/>
    </source>
</evidence>
<dbReference type="Pfam" id="PF00788">
    <property type="entry name" value="RA"/>
    <property type="match status" value="1"/>
</dbReference>
<dbReference type="Pfam" id="PF00130">
    <property type="entry name" value="C1_1"/>
    <property type="match status" value="1"/>
</dbReference>
<evidence type="ECO:0000259" key="20">
    <source>
        <dbReference type="PROSITE" id="PS51456"/>
    </source>
</evidence>
<dbReference type="GO" id="GO:0016459">
    <property type="term" value="C:myosin complex"/>
    <property type="evidence" value="ECO:0007669"/>
    <property type="project" value="UniProtKB-KW"/>
</dbReference>
<dbReference type="SMART" id="SM00109">
    <property type="entry name" value="C1"/>
    <property type="match status" value="1"/>
</dbReference>
<feature type="domain" description="Phorbol-ester/DAG-type" evidence="17">
    <location>
        <begin position="1488"/>
        <end position="1537"/>
    </location>
</feature>
<evidence type="ECO:0000256" key="16">
    <source>
        <dbReference type="SAM" id="MobiDB-lite"/>
    </source>
</evidence>
<keyword evidence="3" id="KW-0343">GTPase activation</keyword>
<keyword evidence="13 14" id="KW-0009">Actin-binding</keyword>
<keyword evidence="12 14" id="KW-0505">Motor protein</keyword>
<dbReference type="Gene3D" id="1.20.58.530">
    <property type="match status" value="1"/>
</dbReference>
<feature type="domain" description="Ras-associating" evidence="18">
    <location>
        <begin position="5"/>
        <end position="106"/>
    </location>
</feature>
<evidence type="ECO:0000256" key="12">
    <source>
        <dbReference type="ARBA" id="ARBA00023175"/>
    </source>
</evidence>
<dbReference type="GO" id="GO:0008270">
    <property type="term" value="F:zinc ion binding"/>
    <property type="evidence" value="ECO:0007669"/>
    <property type="project" value="UniProtKB-KW"/>
</dbReference>
<dbReference type="InterPro" id="IPR001609">
    <property type="entry name" value="Myosin_head_motor_dom-like"/>
</dbReference>
<reference evidence="22" key="1">
    <citation type="submission" date="2025-08" db="UniProtKB">
        <authorList>
            <consortium name="RefSeq"/>
        </authorList>
    </citation>
    <scope>IDENTIFICATION</scope>
</reference>
<dbReference type="PROSITE" id="PS50096">
    <property type="entry name" value="IQ"/>
    <property type="match status" value="3"/>
</dbReference>
<evidence type="ECO:0000256" key="4">
    <source>
        <dbReference type="ARBA" id="ARBA00022490"/>
    </source>
</evidence>
<dbReference type="InterPro" id="IPR000048">
    <property type="entry name" value="IQ_motif_EF-hand-BS"/>
</dbReference>